<dbReference type="PROSITE" id="PS50995">
    <property type="entry name" value="HTH_MARR_2"/>
    <property type="match status" value="1"/>
</dbReference>
<comment type="caution">
    <text evidence="2">The sequence shown here is derived from an EMBL/GenBank/DDBJ whole genome shotgun (WGS) entry which is preliminary data.</text>
</comment>
<dbReference type="EMBL" id="RJJR01000007">
    <property type="protein sequence ID" value="RNI36558.1"/>
    <property type="molecule type" value="Genomic_DNA"/>
</dbReference>
<gene>
    <name evidence="2" type="ORF">EFY79_09520</name>
</gene>
<dbReference type="InterPro" id="IPR000835">
    <property type="entry name" value="HTH_MarR-typ"/>
</dbReference>
<dbReference type="Proteomes" id="UP000267223">
    <property type="component" value="Unassembled WGS sequence"/>
</dbReference>
<dbReference type="PANTHER" id="PTHR33164">
    <property type="entry name" value="TRANSCRIPTIONAL REGULATOR, MARR FAMILY"/>
    <property type="match status" value="1"/>
</dbReference>
<evidence type="ECO:0000313" key="3">
    <source>
        <dbReference type="Proteomes" id="UP000267223"/>
    </source>
</evidence>
<dbReference type="PRINTS" id="PR00598">
    <property type="entry name" value="HTHMARR"/>
</dbReference>
<dbReference type="RefSeq" id="WP_123120476.1">
    <property type="nucleotide sequence ID" value="NZ_RJJR01000007.1"/>
</dbReference>
<dbReference type="Pfam" id="PF01047">
    <property type="entry name" value="MarR"/>
    <property type="match status" value="1"/>
</dbReference>
<dbReference type="InterPro" id="IPR036388">
    <property type="entry name" value="WH-like_DNA-bd_sf"/>
</dbReference>
<dbReference type="GO" id="GO:0006950">
    <property type="term" value="P:response to stress"/>
    <property type="evidence" value="ECO:0007669"/>
    <property type="project" value="TreeGrafter"/>
</dbReference>
<dbReference type="Gene3D" id="1.10.10.10">
    <property type="entry name" value="Winged helix-like DNA-binding domain superfamily/Winged helix DNA-binding domain"/>
    <property type="match status" value="1"/>
</dbReference>
<dbReference type="SUPFAM" id="SSF46785">
    <property type="entry name" value="Winged helix' DNA-binding domain"/>
    <property type="match status" value="1"/>
</dbReference>
<dbReference type="AlphaFoldDB" id="A0A3M9NHX3"/>
<dbReference type="SMART" id="SM00347">
    <property type="entry name" value="HTH_MARR"/>
    <property type="match status" value="1"/>
</dbReference>
<dbReference type="GO" id="GO:0003700">
    <property type="term" value="F:DNA-binding transcription factor activity"/>
    <property type="evidence" value="ECO:0007669"/>
    <property type="project" value="InterPro"/>
</dbReference>
<dbReference type="InterPro" id="IPR036390">
    <property type="entry name" value="WH_DNA-bd_sf"/>
</dbReference>
<evidence type="ECO:0000313" key="2">
    <source>
        <dbReference type="EMBL" id="RNI36558.1"/>
    </source>
</evidence>
<protein>
    <submittedName>
        <fullName evidence="2">MarR family transcriptional regulator</fullName>
    </submittedName>
</protein>
<reference evidence="2 3" key="1">
    <citation type="submission" date="2018-11" db="EMBL/GenBank/DDBJ databases">
        <title>Draft genome sequence of Ferruginibacter sp. BO-59.</title>
        <authorList>
            <person name="Im W.T."/>
        </authorList>
    </citation>
    <scope>NUCLEOTIDE SEQUENCE [LARGE SCALE GENOMIC DNA]</scope>
    <source>
        <strain evidence="2 3">BO-59</strain>
    </source>
</reference>
<dbReference type="OrthoDB" id="961069at2"/>
<keyword evidence="3" id="KW-1185">Reference proteome</keyword>
<proteinExistence type="predicted"/>
<name>A0A3M9NHX3_9BACT</name>
<sequence length="218" mass="25311">MDDCYDGIILLIQKWKAFRALEKDGDIPSFANWLVNENQPAFYDSDQEDFIIEQVDKMEEKDTIPDLANRGVIGHLLARMNLFVKHYAKQPFSEIGFKSLEEFRLLQMIDRVENINKSELSNESLMEFSTVVDILKRLMDKGLVIQVKNPNDQRASLLKITEEGKSQLGTIYKTLAQIKPNVAGDLSLKEQETLIHLLLKLNRFHTDYFTENFIKKKK</sequence>
<dbReference type="InterPro" id="IPR039422">
    <property type="entry name" value="MarR/SlyA-like"/>
</dbReference>
<accession>A0A3M9NHX3</accession>
<feature type="domain" description="HTH marR-type" evidence="1">
    <location>
        <begin position="70"/>
        <end position="203"/>
    </location>
</feature>
<evidence type="ECO:0000259" key="1">
    <source>
        <dbReference type="PROSITE" id="PS50995"/>
    </source>
</evidence>
<organism evidence="2 3">
    <name type="scientific">Hanamia caeni</name>
    <dbReference type="NCBI Taxonomy" id="2294116"/>
    <lineage>
        <taxon>Bacteria</taxon>
        <taxon>Pseudomonadati</taxon>
        <taxon>Bacteroidota</taxon>
        <taxon>Chitinophagia</taxon>
        <taxon>Chitinophagales</taxon>
        <taxon>Chitinophagaceae</taxon>
        <taxon>Hanamia</taxon>
    </lineage>
</organism>
<dbReference type="PANTHER" id="PTHR33164:SF43">
    <property type="entry name" value="HTH-TYPE TRANSCRIPTIONAL REPRESSOR YETL"/>
    <property type="match status" value="1"/>
</dbReference>